<reference evidence="1 3" key="1">
    <citation type="journal article" date="2020" name="Access Microbiol">
        <title>Isolation and genome sequencing of Staphylococcus schleiferi subspecies coagulans from Antarctic seals.</title>
        <authorList>
            <person name="Foster G."/>
            <person name="Robb A."/>
            <person name="Paterson G.K."/>
        </authorList>
    </citation>
    <scope>NUCLEOTIDE SEQUENCE [LARGE SCALE GENOMIC DNA]</scope>
    <source>
        <strain evidence="1 3">M615/02/4</strain>
    </source>
</reference>
<dbReference type="AlphaFoldDB" id="A0A9X0PBU4"/>
<organism evidence="1 3">
    <name type="scientific">Staphylococcus coagulans</name>
    <dbReference type="NCBI Taxonomy" id="74706"/>
    <lineage>
        <taxon>Bacteria</taxon>
        <taxon>Bacillati</taxon>
        <taxon>Bacillota</taxon>
        <taxon>Bacilli</taxon>
        <taxon>Bacillales</taxon>
        <taxon>Staphylococcaceae</taxon>
        <taxon>Staphylococcus</taxon>
    </lineage>
</organism>
<dbReference type="EMBL" id="JABTCN010000031">
    <property type="protein sequence ID" value="MBA8777056.1"/>
    <property type="molecule type" value="Genomic_DNA"/>
</dbReference>
<accession>A0A9X0PBU4</accession>
<sequence>MRVIIRATVAIAAILVAAHFLNHENLSTIDNYKNELAQSQPVQEILNSGPVQKVQNFDFEEFLPSDFF</sequence>
<evidence type="ECO:0000313" key="4">
    <source>
        <dbReference type="Proteomes" id="UP001255050"/>
    </source>
</evidence>
<evidence type="ECO:0000313" key="2">
    <source>
        <dbReference type="EMBL" id="MDR5603108.1"/>
    </source>
</evidence>
<dbReference type="Proteomes" id="UP000524893">
    <property type="component" value="Unassembled WGS sequence"/>
</dbReference>
<protein>
    <submittedName>
        <fullName evidence="1">Uncharacterized protein</fullName>
    </submittedName>
</protein>
<reference evidence="2 4" key="2">
    <citation type="submission" date="2023-08" db="EMBL/GenBank/DDBJ databases">
        <title>Whole genome sequencing of Staphylococcus coagulans NN-2474.</title>
        <authorList>
            <person name="Kropotov V.S."/>
            <person name="Boriskina E.V."/>
            <person name="Gordinskaya N.A."/>
            <person name="Shkurkina I.S."/>
            <person name="Kryazhev D.V."/>
            <person name="Alekseeva A.E."/>
            <person name="Makhova M.A."/>
        </authorList>
    </citation>
    <scope>NUCLEOTIDE SEQUENCE [LARGE SCALE GENOMIC DNA]</scope>
    <source>
        <strain evidence="2 4">NN-2474</strain>
    </source>
</reference>
<dbReference type="GeneID" id="72413523"/>
<name>A0A9X0PBU4_9STAP</name>
<evidence type="ECO:0000313" key="1">
    <source>
        <dbReference type="EMBL" id="MBA8777056.1"/>
    </source>
</evidence>
<dbReference type="RefSeq" id="WP_050329956.1">
    <property type="nucleotide sequence ID" value="NZ_CP092965.1"/>
</dbReference>
<dbReference type="Proteomes" id="UP001255050">
    <property type="component" value="Unassembled WGS sequence"/>
</dbReference>
<gene>
    <name evidence="1" type="ORF">HR081_09225</name>
    <name evidence="2" type="ORF">RCO12_06610</name>
</gene>
<proteinExistence type="predicted"/>
<evidence type="ECO:0000313" key="3">
    <source>
        <dbReference type="Proteomes" id="UP000524893"/>
    </source>
</evidence>
<keyword evidence="4" id="KW-1185">Reference proteome</keyword>
<dbReference type="EMBL" id="JAVJGV010000026">
    <property type="protein sequence ID" value="MDR5603108.1"/>
    <property type="molecule type" value="Genomic_DNA"/>
</dbReference>
<comment type="caution">
    <text evidence="1">The sequence shown here is derived from an EMBL/GenBank/DDBJ whole genome shotgun (WGS) entry which is preliminary data.</text>
</comment>